<dbReference type="AlphaFoldDB" id="A0A418YQE7"/>
<organism evidence="1 2">
    <name type="scientific">Sphingobium terrigena</name>
    <dbReference type="NCBI Taxonomy" id="2304063"/>
    <lineage>
        <taxon>Bacteria</taxon>
        <taxon>Pseudomonadati</taxon>
        <taxon>Pseudomonadota</taxon>
        <taxon>Alphaproteobacteria</taxon>
        <taxon>Sphingomonadales</taxon>
        <taxon>Sphingomonadaceae</taxon>
        <taxon>Sphingobium</taxon>
    </lineage>
</organism>
<comment type="caution">
    <text evidence="1">The sequence shown here is derived from an EMBL/GenBank/DDBJ whole genome shotgun (WGS) entry which is preliminary data.</text>
</comment>
<evidence type="ECO:0000313" key="2">
    <source>
        <dbReference type="Proteomes" id="UP000283469"/>
    </source>
</evidence>
<dbReference type="EMBL" id="QVRA01000014">
    <property type="protein sequence ID" value="RJG53656.1"/>
    <property type="molecule type" value="Genomic_DNA"/>
</dbReference>
<reference evidence="1 2" key="1">
    <citation type="submission" date="2018-08" db="EMBL/GenBank/DDBJ databases">
        <title>Sphingobium sp. EO9.</title>
        <authorList>
            <person name="Park Y."/>
            <person name="Kim K.H."/>
            <person name="Jeon C.O."/>
        </authorList>
    </citation>
    <scope>NUCLEOTIDE SEQUENCE [LARGE SCALE GENOMIC DNA]</scope>
    <source>
        <strain evidence="1 2">EO9</strain>
    </source>
</reference>
<sequence>MSGCAASQAMTRLIGIPQMAFLTILGTAVATAIAAQGALWVKEKWVAGAEGRFSALYAALFFEEYASACSHRLGEYSEYISSSGHAGVAHGALPELPDFPTEIDWRRVGIRRTEDAFAYRVKHAAASAKIAYLYDFDPPDGGDHELVMQLIGRGLDALALGAKIRKSGRLKAKQDPDSEYTVERHLTDQRMHGEDIRQKYLASQAASHAALVAGAAPRGVDVTI</sequence>
<dbReference type="Proteomes" id="UP000283469">
    <property type="component" value="Unassembled WGS sequence"/>
</dbReference>
<keyword evidence="2" id="KW-1185">Reference proteome</keyword>
<accession>A0A418YQE7</accession>
<evidence type="ECO:0000313" key="1">
    <source>
        <dbReference type="EMBL" id="RJG53656.1"/>
    </source>
</evidence>
<protein>
    <submittedName>
        <fullName evidence="1">Uncharacterized protein</fullName>
    </submittedName>
</protein>
<name>A0A418YQE7_9SPHN</name>
<gene>
    <name evidence="1" type="ORF">D0Z70_15520</name>
</gene>
<proteinExistence type="predicted"/>